<protein>
    <submittedName>
        <fullName evidence="1">Uncharacterized protein</fullName>
    </submittedName>
</protein>
<dbReference type="Proteomes" id="UP000236753">
    <property type="component" value="Unassembled WGS sequence"/>
</dbReference>
<dbReference type="AlphaFoldDB" id="A0A1H5UAF5"/>
<reference evidence="1 2" key="1">
    <citation type="submission" date="2016-10" db="EMBL/GenBank/DDBJ databases">
        <authorList>
            <person name="de Groot N.N."/>
        </authorList>
    </citation>
    <scope>NUCLEOTIDE SEQUENCE [LARGE SCALE GENOMIC DNA]</scope>
    <source>
        <strain evidence="1 2">Nm13</strain>
    </source>
</reference>
<dbReference type="OrthoDB" id="8547176at2"/>
<name>A0A1H5UAF5_9PROT</name>
<dbReference type="RefSeq" id="WP_103966070.1">
    <property type="nucleotide sequence ID" value="NZ_FNUX01000007.1"/>
</dbReference>
<dbReference type="EMBL" id="FNUX01000007">
    <property type="protein sequence ID" value="SEF71237.1"/>
    <property type="molecule type" value="Genomic_DNA"/>
</dbReference>
<evidence type="ECO:0000313" key="2">
    <source>
        <dbReference type="Proteomes" id="UP000236753"/>
    </source>
</evidence>
<proteinExistence type="predicted"/>
<dbReference type="PROSITE" id="PS51257">
    <property type="entry name" value="PROKAR_LIPOPROTEIN"/>
    <property type="match status" value="1"/>
</dbReference>
<organism evidence="1 2">
    <name type="scientific">Nitrosomonas ureae</name>
    <dbReference type="NCBI Taxonomy" id="44577"/>
    <lineage>
        <taxon>Bacteria</taxon>
        <taxon>Pseudomonadati</taxon>
        <taxon>Pseudomonadota</taxon>
        <taxon>Betaproteobacteria</taxon>
        <taxon>Nitrosomonadales</taxon>
        <taxon>Nitrosomonadaceae</taxon>
        <taxon>Nitrosomonas</taxon>
    </lineage>
</organism>
<accession>A0A1H5UAF5</accession>
<evidence type="ECO:0000313" key="1">
    <source>
        <dbReference type="EMBL" id="SEF71237.1"/>
    </source>
</evidence>
<gene>
    <name evidence="1" type="ORF">SAMN05216334_10710</name>
</gene>
<sequence length="197" mass="22148">MSNMKWQNSWQGCVVRGFIVLWIAAVSCSAASQGWTGSPEKRVLETIEIEGISINTPLEMIAEILQARDYTKVNESLYTKQKYADKGRSTISRVEVDDNPVFRQIAYYRGMSGGRNKSPTVRDAPIPDSDVDMAQHLYHSVCMNISEELQNERACDPLTSANIRFGRGQWIQIDDHFSAILTASDTHATVGIRFSRN</sequence>